<gene>
    <name evidence="3" type="ORF">SAMN05661044_00837</name>
</gene>
<keyword evidence="3" id="KW-0808">Transferase</keyword>
<evidence type="ECO:0000313" key="3">
    <source>
        <dbReference type="EMBL" id="SEK66087.1"/>
    </source>
</evidence>
<protein>
    <submittedName>
        <fullName evidence="3">Glycosyltransferase involved in cell wall bisynthesis</fullName>
    </submittedName>
</protein>
<feature type="domain" description="Glycosyl transferase family 1" evidence="1">
    <location>
        <begin position="182"/>
        <end position="354"/>
    </location>
</feature>
<dbReference type="CDD" id="cd03822">
    <property type="entry name" value="GT4_mannosyltransferase-like"/>
    <property type="match status" value="1"/>
</dbReference>
<dbReference type="InterPro" id="IPR008928">
    <property type="entry name" value="6-hairpin_glycosidase_sf"/>
</dbReference>
<feature type="domain" description="Glycosyltransferase subfamily 4-like N-terminal" evidence="2">
    <location>
        <begin position="100"/>
        <end position="169"/>
    </location>
</feature>
<dbReference type="PANTHER" id="PTHR12526:SF572">
    <property type="entry name" value="BLL5144 PROTEIN"/>
    <property type="match status" value="1"/>
</dbReference>
<dbReference type="EMBL" id="FOAF01000001">
    <property type="protein sequence ID" value="SEK66087.1"/>
    <property type="molecule type" value="Genomic_DNA"/>
</dbReference>
<proteinExistence type="predicted"/>
<dbReference type="STRING" id="407022.SAMN05661044_00837"/>
<dbReference type="Pfam" id="PF13439">
    <property type="entry name" value="Glyco_transf_4"/>
    <property type="match status" value="1"/>
</dbReference>
<dbReference type="PANTHER" id="PTHR12526">
    <property type="entry name" value="GLYCOSYLTRANSFERASE"/>
    <property type="match status" value="1"/>
</dbReference>
<dbReference type="Gene3D" id="3.40.50.2000">
    <property type="entry name" value="Glycogen Phosphorylase B"/>
    <property type="match status" value="2"/>
</dbReference>
<dbReference type="SUPFAM" id="SSF48208">
    <property type="entry name" value="Six-hairpin glycosidases"/>
    <property type="match status" value="1"/>
</dbReference>
<dbReference type="InterPro" id="IPR028098">
    <property type="entry name" value="Glyco_trans_4-like_N"/>
</dbReference>
<dbReference type="GO" id="GO:0005975">
    <property type="term" value="P:carbohydrate metabolic process"/>
    <property type="evidence" value="ECO:0007669"/>
    <property type="project" value="InterPro"/>
</dbReference>
<dbReference type="RefSeq" id="WP_093318676.1">
    <property type="nucleotide sequence ID" value="NZ_FOAF01000001.1"/>
</dbReference>
<dbReference type="OrthoDB" id="9765330at2"/>
<evidence type="ECO:0000259" key="2">
    <source>
        <dbReference type="Pfam" id="PF13439"/>
    </source>
</evidence>
<evidence type="ECO:0000259" key="1">
    <source>
        <dbReference type="Pfam" id="PF00534"/>
    </source>
</evidence>
<dbReference type="Proteomes" id="UP000199421">
    <property type="component" value="Unassembled WGS sequence"/>
</dbReference>
<name>A0A1H7IWN9_OLID1</name>
<sequence>MKVVYISTYVPRECGIGTFTNNLLESAKNIIQEVDIDYEVVAINDAGQLYQYPPEVKFIIQQENQEEYLTASDYINDTANCCVLEHEYGIFGGQSGIYILPLLSRLRIPLVVTLHTVLEKPSYNERAVLTEICKMASSVVVMSNKAIGLLQRVYNVPIEKIIYIPHGVPVFHQQQVAAKEDLNLMNKEILLTFGFIGRNKGIETVIKALPKVISRFPNIRYIVLGKTHPNVLKHSGEEYRAYLENLVDQLSLNKHVLFINEFIDQEGLLSYLSACDIYITPYINEAQITSGTLSYAIGAGAAVLSTPYWHAKELLKDGKGRLFGFKDIDGLSSLLTELLGDPTKLKELRETASYYGQQITWPKVAEKYINIFNSTVNAVHIHTPKKSVELNLEKLPAFSLEHIKRLTNHVGIIQHATYALPNYKEGYCLDDNARALLISLMAYKEYKDPMALSLMPTYLGYIHYMQRTDGKFQNFLSFNNGFLDKIGSEDSFGRAIWALGYLFNTAPCDGYYQLGNEMFFKAVQNFDSLRSIRGIAYTIIGICFYLEYNPNDEGMIERMRNLIQQIINEYNISATERWHWFEPLLAYDNAILPLCLLQSAKFLNDDTIISIGLKTMTFLENIILKNGYLSIVGNQKWYHKDKNISKFGQQPLDVLATVLMFDQAFQLTGQKEYLEKMYISFMWFFGENDLRISLYDYETKGCCDGLENYGVNRNQGAESTLSYLIAYTTVHKTFNNL</sequence>
<dbReference type="InterPro" id="IPR001296">
    <property type="entry name" value="Glyco_trans_1"/>
</dbReference>
<keyword evidence="4" id="KW-1185">Reference proteome</keyword>
<evidence type="ECO:0000313" key="4">
    <source>
        <dbReference type="Proteomes" id="UP000199421"/>
    </source>
</evidence>
<reference evidence="4" key="1">
    <citation type="submission" date="2016-10" db="EMBL/GenBank/DDBJ databases">
        <authorList>
            <person name="Varghese N."/>
            <person name="Submissions S."/>
        </authorList>
    </citation>
    <scope>NUCLEOTIDE SEQUENCE [LARGE SCALE GENOMIC DNA]</scope>
    <source>
        <strain evidence="4">DSM 18733</strain>
    </source>
</reference>
<dbReference type="GO" id="GO:0016757">
    <property type="term" value="F:glycosyltransferase activity"/>
    <property type="evidence" value="ECO:0007669"/>
    <property type="project" value="InterPro"/>
</dbReference>
<organism evidence="3 4">
    <name type="scientific">Olivibacter domesticus</name>
    <name type="common">Pseudosphingobacterium domesticum</name>
    <dbReference type="NCBI Taxonomy" id="407022"/>
    <lineage>
        <taxon>Bacteria</taxon>
        <taxon>Pseudomonadati</taxon>
        <taxon>Bacteroidota</taxon>
        <taxon>Sphingobacteriia</taxon>
        <taxon>Sphingobacteriales</taxon>
        <taxon>Sphingobacteriaceae</taxon>
        <taxon>Olivibacter</taxon>
    </lineage>
</organism>
<dbReference type="SUPFAM" id="SSF53756">
    <property type="entry name" value="UDP-Glycosyltransferase/glycogen phosphorylase"/>
    <property type="match status" value="1"/>
</dbReference>
<accession>A0A1H7IWN9</accession>
<dbReference type="AlphaFoldDB" id="A0A1H7IWN9"/>
<dbReference type="Pfam" id="PF00534">
    <property type="entry name" value="Glycos_transf_1"/>
    <property type="match status" value="1"/>
</dbReference>